<sequence length="70" mass="7992">MKCPYCDLEMESGFLQSSSEIFWGPRKHKAFFTPTHEDEVLLANGFLTGSAVITNCCRNCQKLILNYELD</sequence>
<reference evidence="2 3" key="1">
    <citation type="submission" date="2018-06" db="EMBL/GenBank/DDBJ databases">
        <title>Genomic Encyclopedia of Type Strains, Phase IV (KMG-IV): sequencing the most valuable type-strain genomes for metagenomic binning, comparative biology and taxonomic classification.</title>
        <authorList>
            <person name="Goeker M."/>
        </authorList>
    </citation>
    <scope>NUCLEOTIDE SEQUENCE [LARGE SCALE GENOMIC DNA]</scope>
    <source>
        <strain evidence="2 3">DSM 22112</strain>
    </source>
</reference>
<organism evidence="2 3">
    <name type="scientific">Alkalibaculum bacchi</name>
    <dbReference type="NCBI Taxonomy" id="645887"/>
    <lineage>
        <taxon>Bacteria</taxon>
        <taxon>Bacillati</taxon>
        <taxon>Bacillota</taxon>
        <taxon>Clostridia</taxon>
        <taxon>Eubacteriales</taxon>
        <taxon>Eubacteriaceae</taxon>
        <taxon>Alkalibaculum</taxon>
    </lineage>
</organism>
<dbReference type="EMBL" id="QNRX01000002">
    <property type="protein sequence ID" value="RBP68887.1"/>
    <property type="molecule type" value="Genomic_DNA"/>
</dbReference>
<dbReference type="RefSeq" id="WP_113919463.1">
    <property type="nucleotide sequence ID" value="NZ_QNRX01000002.1"/>
</dbReference>
<dbReference type="InterPro" id="IPR045504">
    <property type="entry name" value="DUF6487"/>
</dbReference>
<accession>A0A366IFN5</accession>
<keyword evidence="3" id="KW-1185">Reference proteome</keyword>
<dbReference type="Pfam" id="PF20097">
    <property type="entry name" value="DUF6487"/>
    <property type="match status" value="1"/>
</dbReference>
<dbReference type="AlphaFoldDB" id="A0A366IFN5"/>
<dbReference type="Proteomes" id="UP000253490">
    <property type="component" value="Unassembled WGS sequence"/>
</dbReference>
<gene>
    <name evidence="2" type="ORF">DES36_10225</name>
</gene>
<comment type="caution">
    <text evidence="2">The sequence shown here is derived from an EMBL/GenBank/DDBJ whole genome shotgun (WGS) entry which is preliminary data.</text>
</comment>
<protein>
    <recommendedName>
        <fullName evidence="1">DUF6487 domain-containing protein</fullName>
    </recommendedName>
</protein>
<evidence type="ECO:0000313" key="2">
    <source>
        <dbReference type="EMBL" id="RBP68887.1"/>
    </source>
</evidence>
<evidence type="ECO:0000313" key="3">
    <source>
        <dbReference type="Proteomes" id="UP000253490"/>
    </source>
</evidence>
<name>A0A366IFN5_9FIRM</name>
<feature type="domain" description="DUF6487" evidence="1">
    <location>
        <begin position="3"/>
        <end position="68"/>
    </location>
</feature>
<evidence type="ECO:0000259" key="1">
    <source>
        <dbReference type="Pfam" id="PF20097"/>
    </source>
</evidence>
<proteinExistence type="predicted"/>
<dbReference type="OrthoDB" id="384892at2"/>